<organism evidence="1 2">
    <name type="scientific">Candidatus Aphodosoma intestinipullorum</name>
    <dbReference type="NCBI Taxonomy" id="2840674"/>
    <lineage>
        <taxon>Bacteria</taxon>
        <taxon>Pseudomonadati</taxon>
        <taxon>Bacteroidota</taxon>
        <taxon>Bacteroidia</taxon>
        <taxon>Bacteroidales</taxon>
        <taxon>Candidatus Aphodosoma</taxon>
    </lineage>
</organism>
<dbReference type="InterPro" id="IPR024747">
    <property type="entry name" value="Pyridox_Oxase-rel"/>
</dbReference>
<gene>
    <name evidence="1" type="ORF">IAC51_05160</name>
</gene>
<dbReference type="AlphaFoldDB" id="A0A940DK99"/>
<dbReference type="Gene3D" id="2.30.110.10">
    <property type="entry name" value="Electron Transport, Fmn-binding Protein, Chain A"/>
    <property type="match status" value="1"/>
</dbReference>
<dbReference type="EMBL" id="JADIMV010000086">
    <property type="protein sequence ID" value="MBO8440021.1"/>
    <property type="molecule type" value="Genomic_DNA"/>
</dbReference>
<dbReference type="PANTHER" id="PTHR34071:SF2">
    <property type="entry name" value="FLAVIN-NUCLEOTIDE-BINDING PROTEIN"/>
    <property type="match status" value="1"/>
</dbReference>
<proteinExistence type="predicted"/>
<dbReference type="SUPFAM" id="SSF50475">
    <property type="entry name" value="FMN-binding split barrel"/>
    <property type="match status" value="1"/>
</dbReference>
<accession>A0A940DK99</accession>
<sequence length="161" mass="18609">MRSFRIENREEMEAIIGECRSCTVSMTDGNEPYCIPMSFVYSGGKVYLHSGKEGKKYDILRKNNRVCIAWSVIEEGIRYQDKEIGCSYSMRCKSVLAKGKVKFLDDDDLECKREILDLYMSSFVDYKVKYSDPAVRAVLIWEVAIEEMSGKYIGYNPDNKK</sequence>
<evidence type="ECO:0000313" key="1">
    <source>
        <dbReference type="EMBL" id="MBO8440021.1"/>
    </source>
</evidence>
<name>A0A940DK99_9BACT</name>
<protein>
    <submittedName>
        <fullName evidence="1">Pyridoxamine 5'-phosphate oxidase family protein</fullName>
    </submittedName>
</protein>
<dbReference type="InterPro" id="IPR012349">
    <property type="entry name" value="Split_barrel_FMN-bd"/>
</dbReference>
<dbReference type="PANTHER" id="PTHR34071">
    <property type="entry name" value="5-NITROIMIDAZOLE ANTIBIOTICS RESISTANCE PROTEIN, NIMA-FAMILY-RELATED PROTEIN-RELATED"/>
    <property type="match status" value="1"/>
</dbReference>
<evidence type="ECO:0000313" key="2">
    <source>
        <dbReference type="Proteomes" id="UP000712007"/>
    </source>
</evidence>
<dbReference type="Pfam" id="PF12900">
    <property type="entry name" value="Pyridox_ox_2"/>
    <property type="match status" value="1"/>
</dbReference>
<reference evidence="1" key="2">
    <citation type="journal article" date="2021" name="PeerJ">
        <title>Extensive microbial diversity within the chicken gut microbiome revealed by metagenomics and culture.</title>
        <authorList>
            <person name="Gilroy R."/>
            <person name="Ravi A."/>
            <person name="Getino M."/>
            <person name="Pursley I."/>
            <person name="Horton D.L."/>
            <person name="Alikhan N.F."/>
            <person name="Baker D."/>
            <person name="Gharbi K."/>
            <person name="Hall N."/>
            <person name="Watson M."/>
            <person name="Adriaenssens E.M."/>
            <person name="Foster-Nyarko E."/>
            <person name="Jarju S."/>
            <person name="Secka A."/>
            <person name="Antonio M."/>
            <person name="Oren A."/>
            <person name="Chaudhuri R.R."/>
            <person name="La Ragione R."/>
            <person name="Hildebrand F."/>
            <person name="Pallen M.J."/>
        </authorList>
    </citation>
    <scope>NUCLEOTIDE SEQUENCE</scope>
    <source>
        <strain evidence="1">3924</strain>
    </source>
</reference>
<dbReference type="Proteomes" id="UP000712007">
    <property type="component" value="Unassembled WGS sequence"/>
</dbReference>
<comment type="caution">
    <text evidence="1">The sequence shown here is derived from an EMBL/GenBank/DDBJ whole genome shotgun (WGS) entry which is preliminary data.</text>
</comment>
<reference evidence="1" key="1">
    <citation type="submission" date="2020-10" db="EMBL/GenBank/DDBJ databases">
        <authorList>
            <person name="Gilroy R."/>
        </authorList>
    </citation>
    <scope>NUCLEOTIDE SEQUENCE</scope>
    <source>
        <strain evidence="1">3924</strain>
    </source>
</reference>